<dbReference type="PANTHER" id="PTHR34047:SF8">
    <property type="entry name" value="PROTEIN YKFC"/>
    <property type="match status" value="1"/>
</dbReference>
<dbReference type="GO" id="GO:0003964">
    <property type="term" value="F:RNA-directed DNA polymerase activity"/>
    <property type="evidence" value="ECO:0007669"/>
    <property type="project" value="UniProtKB-KW"/>
</dbReference>
<name>A0ABN7GAH5_9GAMM</name>
<reference evidence="3 4" key="1">
    <citation type="submission" date="2020-05" db="EMBL/GenBank/DDBJ databases">
        <authorList>
            <person name="Petersen J."/>
            <person name="Sayavedra L."/>
        </authorList>
    </citation>
    <scope>NUCLEOTIDE SEQUENCE [LARGE SCALE GENOMIC DNA]</scope>
    <source>
        <strain evidence="3">B azoricus SOX ET2 1586I</strain>
    </source>
</reference>
<dbReference type="NCBIfam" id="TIGR04416">
    <property type="entry name" value="group_II_RT_mat"/>
    <property type="match status" value="1"/>
</dbReference>
<dbReference type="CDD" id="cd01651">
    <property type="entry name" value="RT_G2_intron"/>
    <property type="match status" value="1"/>
</dbReference>
<proteinExistence type="inferred from homology"/>
<feature type="domain" description="Reverse transcriptase" evidence="2">
    <location>
        <begin position="72"/>
        <end position="337"/>
    </location>
</feature>
<comment type="caution">
    <text evidence="3">The sequence shown here is derived from an EMBL/GenBank/DDBJ whole genome shotgun (WGS) entry which is preliminary data.</text>
</comment>
<dbReference type="InterPro" id="IPR043502">
    <property type="entry name" value="DNA/RNA_pol_sf"/>
</dbReference>
<keyword evidence="3" id="KW-0808">Transferase</keyword>
<accession>A0ABN7GAH5</accession>
<dbReference type="EC" id="2.7.7.49" evidence="3"/>
<gene>
    <name evidence="3" type="ORF">AZO1586I_1052</name>
</gene>
<evidence type="ECO:0000313" key="4">
    <source>
        <dbReference type="Proteomes" id="UP000626656"/>
    </source>
</evidence>
<organism evidence="3 4">
    <name type="scientific">Bathymodiolus thermophilus thioautotrophic gill symbiont</name>
    <dbReference type="NCBI Taxonomy" id="2360"/>
    <lineage>
        <taxon>Bacteria</taxon>
        <taxon>Pseudomonadati</taxon>
        <taxon>Pseudomonadota</taxon>
        <taxon>Gammaproteobacteria</taxon>
        <taxon>sulfur-oxidizing symbionts</taxon>
    </lineage>
</organism>
<dbReference type="InterPro" id="IPR051083">
    <property type="entry name" value="GrpII_Intron_Splice-Mob/Def"/>
</dbReference>
<dbReference type="PROSITE" id="PS50878">
    <property type="entry name" value="RT_POL"/>
    <property type="match status" value="1"/>
</dbReference>
<dbReference type="PANTHER" id="PTHR34047">
    <property type="entry name" value="NUCLEAR INTRON MATURASE 1, MITOCHONDRIAL-RELATED"/>
    <property type="match status" value="1"/>
</dbReference>
<protein>
    <submittedName>
        <fullName evidence="3">Retron-type RNA-directed DNA polymerase (EC)</fullName>
        <ecNumber evidence="3">2.7.7.49</ecNumber>
    </submittedName>
</protein>
<keyword evidence="3" id="KW-0695">RNA-directed DNA polymerase</keyword>
<dbReference type="SUPFAM" id="SSF56672">
    <property type="entry name" value="DNA/RNA polymerases"/>
    <property type="match status" value="1"/>
</dbReference>
<keyword evidence="3" id="KW-0548">Nucleotidyltransferase</keyword>
<sequence length="508" mass="59332">MIISEMQNKIATWAEADDQRRFDRLLRLMTNRSWLLEAARITLASSGAKTAGIDGVNKAMLESQLDQHLEQIRQQLLSGEYRLSPARRVYIPKANGKQRPLGIPTLTDRIVQRAMLMVMEPIWESDFHRSSYGFRPERSVHHAIRTVKFQLQDSNYTAGRWVIEGDLASYFDTVHHKLLLKYVRKRICDQRFLALLWQVIKAGHVDQGLFCASSEGVPQGGVISPLLSNIMLNEFDQWLEAKYLNNKARKDRWSWNHSIDIKRPIAILENRQWRPAISYCRYADDFVVIVKGTKAHAEAMREECRSFLEDELKLTLNMDKTHVTHIDDGFVFLGHRIIRKRGGLGNKRIVTTIPKDKFKNFAAKLVNELSSHYSENKIDLIVRLNRKLSGWANFYQFTDYTAVMFGKLDQIMFWKIGYWLARKFRTSIKSLMKQWFRRPDKSKAKTWILHGRNGKGNLDGVVLKRLVTSRKSQFRWRNPETNPYIIRDESRNTVTSRYKYVAMAMSQS</sequence>
<evidence type="ECO:0000259" key="2">
    <source>
        <dbReference type="PROSITE" id="PS50878"/>
    </source>
</evidence>
<dbReference type="Proteomes" id="UP000626656">
    <property type="component" value="Unassembled WGS sequence"/>
</dbReference>
<dbReference type="Pfam" id="PF08388">
    <property type="entry name" value="GIIM"/>
    <property type="match status" value="1"/>
</dbReference>
<keyword evidence="4" id="KW-1185">Reference proteome</keyword>
<comment type="similarity">
    <text evidence="1">Belongs to the bacterial reverse transcriptase family.</text>
</comment>
<dbReference type="Pfam" id="PF00078">
    <property type="entry name" value="RVT_1"/>
    <property type="match status" value="1"/>
</dbReference>
<dbReference type="InterPro" id="IPR000477">
    <property type="entry name" value="RT_dom"/>
</dbReference>
<dbReference type="InterPro" id="IPR013597">
    <property type="entry name" value="Mat_intron_G2"/>
</dbReference>
<evidence type="ECO:0000313" key="3">
    <source>
        <dbReference type="EMBL" id="CAB5503027.1"/>
    </source>
</evidence>
<evidence type="ECO:0000256" key="1">
    <source>
        <dbReference type="ARBA" id="ARBA00034120"/>
    </source>
</evidence>
<dbReference type="EMBL" id="CAHJWF010000246">
    <property type="protein sequence ID" value="CAB5503027.1"/>
    <property type="molecule type" value="Genomic_DNA"/>
</dbReference>
<dbReference type="InterPro" id="IPR030931">
    <property type="entry name" value="Group_II_RT_mat"/>
</dbReference>